<dbReference type="GO" id="GO:0005198">
    <property type="term" value="F:structural molecule activity"/>
    <property type="evidence" value="ECO:0007669"/>
    <property type="project" value="InterPro"/>
</dbReference>
<evidence type="ECO:0000256" key="1">
    <source>
        <dbReference type="ARBA" id="ARBA00002591"/>
    </source>
</evidence>
<feature type="compositionally biased region" description="Basic and acidic residues" evidence="5">
    <location>
        <begin position="531"/>
        <end position="544"/>
    </location>
</feature>
<evidence type="ECO:0000256" key="5">
    <source>
        <dbReference type="SAM" id="MobiDB-lite"/>
    </source>
</evidence>
<dbReference type="InterPro" id="IPR001782">
    <property type="entry name" value="Flag_FlgI"/>
</dbReference>
<comment type="function">
    <text evidence="1">Assembles around the rod to form the L-ring and probably protects the motor/basal body from shearing forces during rotation.</text>
</comment>
<comment type="subcellular location">
    <subcellularLocation>
        <location evidence="2">Bacterial flagellum basal body</location>
    </subcellularLocation>
</comment>
<dbReference type="GO" id="GO:0030288">
    <property type="term" value="C:outer membrane-bounded periplasmic space"/>
    <property type="evidence" value="ECO:0007669"/>
    <property type="project" value="InterPro"/>
</dbReference>
<dbReference type="InterPro" id="IPR004155">
    <property type="entry name" value="PBS_lyase_HEAT"/>
</dbReference>
<comment type="caution">
    <text evidence="6">The sequence shown here is derived from an EMBL/GenBank/DDBJ whole genome shotgun (WGS) entry which is preliminary data.</text>
</comment>
<keyword evidence="6" id="KW-0966">Cell projection</keyword>
<keyword evidence="3" id="KW-0732">Signal</keyword>
<keyword evidence="7" id="KW-1185">Reference proteome</keyword>
<evidence type="ECO:0000256" key="3">
    <source>
        <dbReference type="ARBA" id="ARBA00022729"/>
    </source>
</evidence>
<proteinExistence type="predicted"/>
<keyword evidence="6" id="KW-0969">Cilium</keyword>
<accession>A0A5C5VF04</accession>
<dbReference type="GO" id="GO:0009428">
    <property type="term" value="C:bacterial-type flagellum basal body, distal rod, P ring"/>
    <property type="evidence" value="ECO:0007669"/>
    <property type="project" value="InterPro"/>
</dbReference>
<feature type="region of interest" description="Disordered" evidence="5">
    <location>
        <begin position="531"/>
        <end position="570"/>
    </location>
</feature>
<dbReference type="EMBL" id="SIHJ01000001">
    <property type="protein sequence ID" value="TWT37214.1"/>
    <property type="molecule type" value="Genomic_DNA"/>
</dbReference>
<evidence type="ECO:0000313" key="7">
    <source>
        <dbReference type="Proteomes" id="UP000316714"/>
    </source>
</evidence>
<gene>
    <name evidence="6" type="ORF">KOR34_21610</name>
</gene>
<dbReference type="SMART" id="SM00567">
    <property type="entry name" value="EZ_HEAT"/>
    <property type="match status" value="3"/>
</dbReference>
<dbReference type="InterPro" id="IPR016024">
    <property type="entry name" value="ARM-type_fold"/>
</dbReference>
<dbReference type="PANTHER" id="PTHR30381:SF0">
    <property type="entry name" value="FLAGELLAR P-RING PROTEIN"/>
    <property type="match status" value="1"/>
</dbReference>
<sequence>MMRRAVEIRLIRLLVLLGVGLPGCAGTWMRPKEQHTSLEELVDDEDAHFISTFTHPTGANYVKVEAISLCTGLDGTGGDPPPTAQRAALLDEMKRRQIPQPSQYLSQSDNALVLVLGLLPPGIQEGDRFDIEVRTPTRTEATSLAGGWVLPARMSEMAVLGDSLHTGHELAVCEGPVLVDGVATDNAGENTMTRGRILGGGVALKSRSMGLMIDRKHQSVRLATAIAKSVNDRFYSYRDGQRKGVATAKTDEYVELAMHPRYKENVGRYIKVIRNVTVNESPTELQERLIRLQTQLLDPLTTAKAAVRLEAVGSDQAVEILEEGLKSDDIEVRFYSAEALAYLDKTVAVEALAEAARTEPALRINSLAALGAMEDIVAYDALRSLLDATSAETRYGAFRALWSMNSNDPLVRGERLSDRFSYHVLDVGGPPMVHVTRSYRPEVVVFGANQRLQTPLVLDAGKNILINGMYGDEIIVTRIASGEEPQKRVIEPTVDALVRTIVELGGAYPDVVQALRQAKRDGALSSRFRVDALPEPGRELHPGDEELPPDEAGAAPYKVATPMPDLFGKK</sequence>
<dbReference type="AlphaFoldDB" id="A0A5C5VF04"/>
<dbReference type="RefSeq" id="WP_197531315.1">
    <property type="nucleotide sequence ID" value="NZ_SIHJ01000001.1"/>
</dbReference>
<dbReference type="InterPro" id="IPR011989">
    <property type="entry name" value="ARM-like"/>
</dbReference>
<evidence type="ECO:0000256" key="4">
    <source>
        <dbReference type="ARBA" id="ARBA00023143"/>
    </source>
</evidence>
<keyword evidence="4" id="KW-0975">Bacterial flagellum</keyword>
<keyword evidence="6" id="KW-0282">Flagellum</keyword>
<name>A0A5C5VF04_9BACT</name>
<dbReference type="Gene3D" id="1.25.10.10">
    <property type="entry name" value="Leucine-rich Repeat Variant"/>
    <property type="match status" value="1"/>
</dbReference>
<evidence type="ECO:0000256" key="2">
    <source>
        <dbReference type="ARBA" id="ARBA00004117"/>
    </source>
</evidence>
<evidence type="ECO:0000313" key="6">
    <source>
        <dbReference type="EMBL" id="TWT37214.1"/>
    </source>
</evidence>
<dbReference type="SUPFAM" id="SSF48371">
    <property type="entry name" value="ARM repeat"/>
    <property type="match status" value="1"/>
</dbReference>
<dbReference type="Pfam" id="PF02119">
    <property type="entry name" value="FlgI"/>
    <property type="match status" value="1"/>
</dbReference>
<organism evidence="6 7">
    <name type="scientific">Posidoniimonas corsicana</name>
    <dbReference type="NCBI Taxonomy" id="1938618"/>
    <lineage>
        <taxon>Bacteria</taxon>
        <taxon>Pseudomonadati</taxon>
        <taxon>Planctomycetota</taxon>
        <taxon>Planctomycetia</taxon>
        <taxon>Pirellulales</taxon>
        <taxon>Lacipirellulaceae</taxon>
        <taxon>Posidoniimonas</taxon>
    </lineage>
</organism>
<dbReference type="Proteomes" id="UP000316714">
    <property type="component" value="Unassembled WGS sequence"/>
</dbReference>
<dbReference type="PANTHER" id="PTHR30381">
    <property type="entry name" value="FLAGELLAR P-RING PERIPLASMIC PROTEIN FLGI"/>
    <property type="match status" value="1"/>
</dbReference>
<protein>
    <submittedName>
        <fullName evidence="6">Flagellar basal body P-ring protein</fullName>
    </submittedName>
</protein>
<reference evidence="6 7" key="1">
    <citation type="submission" date="2019-02" db="EMBL/GenBank/DDBJ databases">
        <title>Deep-cultivation of Planctomycetes and their phenomic and genomic characterization uncovers novel biology.</title>
        <authorList>
            <person name="Wiegand S."/>
            <person name="Jogler M."/>
            <person name="Boedeker C."/>
            <person name="Pinto D."/>
            <person name="Vollmers J."/>
            <person name="Rivas-Marin E."/>
            <person name="Kohn T."/>
            <person name="Peeters S.H."/>
            <person name="Heuer A."/>
            <person name="Rast P."/>
            <person name="Oberbeckmann S."/>
            <person name="Bunk B."/>
            <person name="Jeske O."/>
            <person name="Meyerdierks A."/>
            <person name="Storesund J.E."/>
            <person name="Kallscheuer N."/>
            <person name="Luecker S."/>
            <person name="Lage O.M."/>
            <person name="Pohl T."/>
            <person name="Merkel B.J."/>
            <person name="Hornburger P."/>
            <person name="Mueller R.-W."/>
            <person name="Bruemmer F."/>
            <person name="Labrenz M."/>
            <person name="Spormann A.M."/>
            <person name="Op Den Camp H."/>
            <person name="Overmann J."/>
            <person name="Amann R."/>
            <person name="Jetten M.S.M."/>
            <person name="Mascher T."/>
            <person name="Medema M.H."/>
            <person name="Devos D.P."/>
            <person name="Kaster A.-K."/>
            <person name="Ovreas L."/>
            <person name="Rohde M."/>
            <person name="Galperin M.Y."/>
            <person name="Jogler C."/>
        </authorList>
    </citation>
    <scope>NUCLEOTIDE SEQUENCE [LARGE SCALE GENOMIC DNA]</scope>
    <source>
        <strain evidence="6 7">KOR34</strain>
    </source>
</reference>
<dbReference type="GO" id="GO:0071973">
    <property type="term" value="P:bacterial-type flagellum-dependent cell motility"/>
    <property type="evidence" value="ECO:0007669"/>
    <property type="project" value="InterPro"/>
</dbReference>
<dbReference type="Pfam" id="PF13646">
    <property type="entry name" value="HEAT_2"/>
    <property type="match status" value="1"/>
</dbReference>